<comment type="caution">
    <text evidence="2">The sequence shown here is derived from an EMBL/GenBank/DDBJ whole genome shotgun (WGS) entry which is preliminary data.</text>
</comment>
<dbReference type="EMBL" id="JAFBMS010000031">
    <property type="protein sequence ID" value="KAG9342000.1"/>
    <property type="molecule type" value="Genomic_DNA"/>
</dbReference>
<keyword evidence="3" id="KW-1185">Reference proteome</keyword>
<gene>
    <name evidence="2" type="ORF">JZ751_018318</name>
</gene>
<evidence type="ECO:0000313" key="2">
    <source>
        <dbReference type="EMBL" id="KAG9342000.1"/>
    </source>
</evidence>
<evidence type="ECO:0000313" key="3">
    <source>
        <dbReference type="Proteomes" id="UP000824540"/>
    </source>
</evidence>
<evidence type="ECO:0000256" key="1">
    <source>
        <dbReference type="SAM" id="MobiDB-lite"/>
    </source>
</evidence>
<name>A0A8T2NS59_9TELE</name>
<feature type="compositionally biased region" description="Basic and acidic residues" evidence="1">
    <location>
        <begin position="35"/>
        <end position="44"/>
    </location>
</feature>
<dbReference type="AlphaFoldDB" id="A0A8T2NS59"/>
<sequence>MAPETHQFFSFVSTQWRSVHRLFEDPVSAGSPKSAEQKSADSPHHCHHHSSNMLIQNMAQDKGYIKTGIVREFLLVPETLLPRGRQKNGKVVLIMAPEKILAPKIDIGLCLLSMTVLPQEGQEETPAQCTWHPDIHLHSIYLYSDTMEDGGAATVLPLDVS</sequence>
<feature type="region of interest" description="Disordered" evidence="1">
    <location>
        <begin position="27"/>
        <end position="49"/>
    </location>
</feature>
<accession>A0A8T2NS59</accession>
<dbReference type="Proteomes" id="UP000824540">
    <property type="component" value="Unassembled WGS sequence"/>
</dbReference>
<protein>
    <submittedName>
        <fullName evidence="2">Uncharacterized protein</fullName>
    </submittedName>
</protein>
<proteinExistence type="predicted"/>
<organism evidence="2 3">
    <name type="scientific">Albula glossodonta</name>
    <name type="common">roundjaw bonefish</name>
    <dbReference type="NCBI Taxonomy" id="121402"/>
    <lineage>
        <taxon>Eukaryota</taxon>
        <taxon>Metazoa</taxon>
        <taxon>Chordata</taxon>
        <taxon>Craniata</taxon>
        <taxon>Vertebrata</taxon>
        <taxon>Euteleostomi</taxon>
        <taxon>Actinopterygii</taxon>
        <taxon>Neopterygii</taxon>
        <taxon>Teleostei</taxon>
        <taxon>Albuliformes</taxon>
        <taxon>Albulidae</taxon>
        <taxon>Albula</taxon>
    </lineage>
</organism>
<reference evidence="2" key="1">
    <citation type="thesis" date="2021" institute="BYU ScholarsArchive" country="Provo, UT, USA">
        <title>Applications of and Algorithms for Genome Assembly and Genomic Analyses with an Emphasis on Marine Teleosts.</title>
        <authorList>
            <person name="Pickett B.D."/>
        </authorList>
    </citation>
    <scope>NUCLEOTIDE SEQUENCE</scope>
    <source>
        <strain evidence="2">HI-2016</strain>
    </source>
</reference>